<dbReference type="AlphaFoldDB" id="A0A9P5YUQ0"/>
<evidence type="ECO:0000313" key="2">
    <source>
        <dbReference type="Proteomes" id="UP000807469"/>
    </source>
</evidence>
<protein>
    <submittedName>
        <fullName evidence="1">Uncharacterized protein</fullName>
    </submittedName>
</protein>
<feature type="non-terminal residue" evidence="1">
    <location>
        <position position="1"/>
    </location>
</feature>
<dbReference type="EMBL" id="MU155304">
    <property type="protein sequence ID" value="KAF9476178.1"/>
    <property type="molecule type" value="Genomic_DNA"/>
</dbReference>
<sequence>VITPYAERRAVRLITSEECEDAIDVQRVLFPQLHPTTVRRMFIRLGLPDRVR</sequence>
<accession>A0A9P5YUQ0</accession>
<keyword evidence="2" id="KW-1185">Reference proteome</keyword>
<name>A0A9P5YUQ0_9AGAR</name>
<comment type="caution">
    <text evidence="1">The sequence shown here is derived from an EMBL/GenBank/DDBJ whole genome shotgun (WGS) entry which is preliminary data.</text>
</comment>
<organism evidence="1 2">
    <name type="scientific">Pholiota conissans</name>
    <dbReference type="NCBI Taxonomy" id="109636"/>
    <lineage>
        <taxon>Eukaryota</taxon>
        <taxon>Fungi</taxon>
        <taxon>Dikarya</taxon>
        <taxon>Basidiomycota</taxon>
        <taxon>Agaricomycotina</taxon>
        <taxon>Agaricomycetes</taxon>
        <taxon>Agaricomycetidae</taxon>
        <taxon>Agaricales</taxon>
        <taxon>Agaricineae</taxon>
        <taxon>Strophariaceae</taxon>
        <taxon>Pholiota</taxon>
    </lineage>
</organism>
<dbReference type="Proteomes" id="UP000807469">
    <property type="component" value="Unassembled WGS sequence"/>
</dbReference>
<evidence type="ECO:0000313" key="1">
    <source>
        <dbReference type="EMBL" id="KAF9476178.1"/>
    </source>
</evidence>
<gene>
    <name evidence="1" type="ORF">BDN70DRAFT_812743</name>
</gene>
<dbReference type="OrthoDB" id="3226274at2759"/>
<reference evidence="1" key="1">
    <citation type="submission" date="2020-11" db="EMBL/GenBank/DDBJ databases">
        <authorList>
            <consortium name="DOE Joint Genome Institute"/>
            <person name="Ahrendt S."/>
            <person name="Riley R."/>
            <person name="Andreopoulos W."/>
            <person name="Labutti K."/>
            <person name="Pangilinan J."/>
            <person name="Ruiz-Duenas F.J."/>
            <person name="Barrasa J.M."/>
            <person name="Sanchez-Garcia M."/>
            <person name="Camarero S."/>
            <person name="Miyauchi S."/>
            <person name="Serrano A."/>
            <person name="Linde D."/>
            <person name="Babiker R."/>
            <person name="Drula E."/>
            <person name="Ayuso-Fernandez I."/>
            <person name="Pacheco R."/>
            <person name="Padilla G."/>
            <person name="Ferreira P."/>
            <person name="Barriuso J."/>
            <person name="Kellner H."/>
            <person name="Castanera R."/>
            <person name="Alfaro M."/>
            <person name="Ramirez L."/>
            <person name="Pisabarro A.G."/>
            <person name="Kuo A."/>
            <person name="Tritt A."/>
            <person name="Lipzen A."/>
            <person name="He G."/>
            <person name="Yan M."/>
            <person name="Ng V."/>
            <person name="Cullen D."/>
            <person name="Martin F."/>
            <person name="Rosso M.-N."/>
            <person name="Henrissat B."/>
            <person name="Hibbett D."/>
            <person name="Martinez A.T."/>
            <person name="Grigoriev I.V."/>
        </authorList>
    </citation>
    <scope>NUCLEOTIDE SEQUENCE</scope>
    <source>
        <strain evidence="1">CIRM-BRFM 674</strain>
    </source>
</reference>
<proteinExistence type="predicted"/>